<proteinExistence type="predicted"/>
<name>A0A0B6X783_XENBV</name>
<dbReference type="RefSeq" id="WP_046336670.1">
    <property type="nucleotide sequence ID" value="NZ_CAWMEF010000001.1"/>
</dbReference>
<gene>
    <name evidence="1" type="ORF">XBW1_2043</name>
</gene>
<dbReference type="Gene3D" id="3.20.20.140">
    <property type="entry name" value="Metal-dependent hydrolases"/>
    <property type="match status" value="1"/>
</dbReference>
<dbReference type="Pfam" id="PF13263">
    <property type="entry name" value="PHP_C"/>
    <property type="match status" value="1"/>
</dbReference>
<dbReference type="KEGG" id="xbv:XBW1_2043"/>
<reference evidence="1 2" key="1">
    <citation type="submission" date="2014-02" db="EMBL/GenBank/DDBJ databases">
        <authorList>
            <person name="Genoscope - CEA"/>
        </authorList>
    </citation>
    <scope>NUCLEOTIDE SEQUENCE [LARGE SCALE GENOMIC DNA]</scope>
    <source>
        <strain evidence="1 2">CS03</strain>
    </source>
</reference>
<dbReference type="AlphaFoldDB" id="A0A0B6X783"/>
<dbReference type="Proteomes" id="UP000032930">
    <property type="component" value="Chromosome"/>
</dbReference>
<organism evidence="1 2">
    <name type="scientific">Xenorhabdus bovienii</name>
    <name type="common">Xenorhabdus nematophila subsp. bovienii</name>
    <dbReference type="NCBI Taxonomy" id="40576"/>
    <lineage>
        <taxon>Bacteria</taxon>
        <taxon>Pseudomonadati</taxon>
        <taxon>Pseudomonadota</taxon>
        <taxon>Gammaproteobacteria</taxon>
        <taxon>Enterobacterales</taxon>
        <taxon>Morganellaceae</taxon>
        <taxon>Xenorhabdus</taxon>
    </lineage>
</organism>
<sequence length="242" mass="27403">MKIDTHVHLLVSKKQTTPDIQAINYMLDIARTSQISALCITEHIESVGYDNLMHALFIDNRLHAEIFPEYILTRQGIKLYPGAELQIANGTNIGVHTSLDSLLQLNHNTGAYTLPELYDALSSHGGWFALVAHHIFWPNKTYPDHDELARYVSAIEVPAKDLDNVEKYLALSQKYGLATTGGSDAHTYIQIGACHSVLSESEYGEQHPLRYAFHNNHQYHYFSDFSKRLVEMSKIYRATIMA</sequence>
<dbReference type="EMBL" id="FO818637">
    <property type="protein sequence ID" value="CDM89400.1"/>
    <property type="molecule type" value="Genomic_DNA"/>
</dbReference>
<dbReference type="InterPro" id="IPR016195">
    <property type="entry name" value="Pol/histidinol_Pase-like"/>
</dbReference>
<evidence type="ECO:0008006" key="3">
    <source>
        <dbReference type="Google" id="ProtNLM"/>
    </source>
</evidence>
<evidence type="ECO:0000313" key="2">
    <source>
        <dbReference type="Proteomes" id="UP000032930"/>
    </source>
</evidence>
<evidence type="ECO:0000313" key="1">
    <source>
        <dbReference type="EMBL" id="CDM89400.1"/>
    </source>
</evidence>
<accession>A0A0B6X783</accession>
<dbReference type="SUPFAM" id="SSF89550">
    <property type="entry name" value="PHP domain-like"/>
    <property type="match status" value="1"/>
</dbReference>
<protein>
    <recommendedName>
        <fullName evidence="3">PHP domain-containing protein</fullName>
    </recommendedName>
</protein>